<dbReference type="InterPro" id="IPR024775">
    <property type="entry name" value="DinB-like"/>
</dbReference>
<dbReference type="EMBL" id="MQWB01000001">
    <property type="protein sequence ID" value="OZC04307.1"/>
    <property type="molecule type" value="Genomic_DNA"/>
</dbReference>
<reference evidence="2 3" key="1">
    <citation type="submission" date="2016-11" db="EMBL/GenBank/DDBJ databases">
        <title>Study of marine rhodopsin-containing bacteria.</title>
        <authorList>
            <person name="Yoshizawa S."/>
            <person name="Kumagai Y."/>
            <person name="Kogure K."/>
        </authorList>
    </citation>
    <scope>NUCLEOTIDE SEQUENCE [LARGE SCALE GENOMIC DNA]</scope>
    <source>
        <strain evidence="2 3">SG-29</strain>
    </source>
</reference>
<evidence type="ECO:0000259" key="1">
    <source>
        <dbReference type="Pfam" id="PF12867"/>
    </source>
</evidence>
<dbReference type="InParanoid" id="A0A259U379"/>
<dbReference type="Pfam" id="PF12867">
    <property type="entry name" value="DinB_2"/>
    <property type="match status" value="1"/>
</dbReference>
<dbReference type="Gene3D" id="1.20.120.450">
    <property type="entry name" value="dinb family like domain"/>
    <property type="match status" value="1"/>
</dbReference>
<accession>A0A259U379</accession>
<dbReference type="AlphaFoldDB" id="A0A259U379"/>
<keyword evidence="3" id="KW-1185">Reference proteome</keyword>
<dbReference type="InterPro" id="IPR034660">
    <property type="entry name" value="DinB/YfiT-like"/>
</dbReference>
<gene>
    <name evidence="2" type="ORF">BSZ36_15750</name>
</gene>
<organism evidence="2 3">
    <name type="scientific">Rubricoccus marinus</name>
    <dbReference type="NCBI Taxonomy" id="716817"/>
    <lineage>
        <taxon>Bacteria</taxon>
        <taxon>Pseudomonadati</taxon>
        <taxon>Rhodothermota</taxon>
        <taxon>Rhodothermia</taxon>
        <taxon>Rhodothermales</taxon>
        <taxon>Rubricoccaceae</taxon>
        <taxon>Rubricoccus</taxon>
    </lineage>
</organism>
<protein>
    <recommendedName>
        <fullName evidence="1">DinB-like domain-containing protein</fullName>
    </recommendedName>
</protein>
<proteinExistence type="predicted"/>
<feature type="domain" description="DinB-like" evidence="1">
    <location>
        <begin position="6"/>
        <end position="136"/>
    </location>
</feature>
<evidence type="ECO:0000313" key="3">
    <source>
        <dbReference type="Proteomes" id="UP000216446"/>
    </source>
</evidence>
<dbReference type="Proteomes" id="UP000216446">
    <property type="component" value="Unassembled WGS sequence"/>
</dbReference>
<sequence length="149" mass="16445">MLLDIRQFILRLTDGLSPAQLRTIPDGERNHILWHLGHLVVTQQLLTYGLAGLPLLAPEALVAQCRKGTAPADWDDEGPAPDEVKRLLVALPQRFDADRASGAFTDFREYPTSTGVVLRSLDDAVQFNLFHEGLHATSIARQRRAVLGA</sequence>
<comment type="caution">
    <text evidence="2">The sequence shown here is derived from an EMBL/GenBank/DDBJ whole genome shotgun (WGS) entry which is preliminary data.</text>
</comment>
<dbReference type="OrthoDB" id="4295522at2"/>
<evidence type="ECO:0000313" key="2">
    <source>
        <dbReference type="EMBL" id="OZC04307.1"/>
    </source>
</evidence>
<dbReference type="RefSeq" id="WP_094550630.1">
    <property type="nucleotide sequence ID" value="NZ_MQWB01000001.1"/>
</dbReference>
<dbReference type="SUPFAM" id="SSF109854">
    <property type="entry name" value="DinB/YfiT-like putative metalloenzymes"/>
    <property type="match status" value="1"/>
</dbReference>
<name>A0A259U379_9BACT</name>